<dbReference type="Gene3D" id="2.170.270.10">
    <property type="entry name" value="SET domain"/>
    <property type="match status" value="1"/>
</dbReference>
<dbReference type="OrthoDB" id="5945798at2759"/>
<evidence type="ECO:0000259" key="5">
    <source>
        <dbReference type="PROSITE" id="PS50865"/>
    </source>
</evidence>
<keyword evidence="2 4" id="KW-0863">Zinc-finger</keyword>
<dbReference type="Gene3D" id="6.10.140.2220">
    <property type="match status" value="1"/>
</dbReference>
<reference evidence="6" key="1">
    <citation type="journal article" date="2020" name="Microb. Genom.">
        <title>Genetic diversity of clinical and environmental Mucorales isolates obtained from an investigation of mucormycosis cases among solid organ transplant recipients.</title>
        <authorList>
            <person name="Nguyen M.H."/>
            <person name="Kaul D."/>
            <person name="Muto C."/>
            <person name="Cheng S.J."/>
            <person name="Richter R.A."/>
            <person name="Bruno V.M."/>
            <person name="Liu G."/>
            <person name="Beyhan S."/>
            <person name="Sundermann A.J."/>
            <person name="Mounaud S."/>
            <person name="Pasculle A.W."/>
            <person name="Nierman W.C."/>
            <person name="Driscoll E."/>
            <person name="Cumbie R."/>
            <person name="Clancy C.J."/>
            <person name="Dupont C.L."/>
        </authorList>
    </citation>
    <scope>NUCLEOTIDE SEQUENCE</scope>
    <source>
        <strain evidence="6">GL11</strain>
    </source>
</reference>
<sequence length="510" mass="59092">MFEDIVPKEEKVIRIENKRFIASKQLQPGTALFIEPPLVSVPLPSKRHQRCNYCLCKAQLQCCSRCRSAYFCSNACFRNAWLQFHRILCEPQERDIYIHVDADPWLLQRAALILHSLNKQQSHSPPNIAIKVLQELDTGDLCDTGSDWIEDVTTFLSPFDCQFSLEQLRSLWRRLQVCSFPIYDLEHHMDQVAVGVYPITAMYVQHSCRPNSAVVYKEGKQYLIAIETIHSGDPITIAYTDLISTKRQRWDQLKMRFGKDYECDCIRCCGELSGLDILLEKGHRTVPDEDKGKKLISQCIKEWSVLRMFKHADQIENWTPIEVMNPHHFTRITSRIIIPEICSTTMSSRKRYHHINKTHVSQDKGQLLSRLPIAIEAISNVPDVPAFTSSSIHAAEKVLIDRMKAGNWVEASRCSLYLFIAYCLIYPPHHPKASYHSLILARSCWNALVEMELIGINRKLERVYENGARAWIEWAKDAVCLTFGKETKLWREVIELQWVFDREQKVKSSN</sequence>
<dbReference type="PROSITE" id="PS50865">
    <property type="entry name" value="ZF_MYND_2"/>
    <property type="match status" value="1"/>
</dbReference>
<keyword evidence="7" id="KW-1185">Reference proteome</keyword>
<feature type="domain" description="MYND-type" evidence="5">
    <location>
        <begin position="51"/>
        <end position="89"/>
    </location>
</feature>
<dbReference type="GO" id="GO:0005634">
    <property type="term" value="C:nucleus"/>
    <property type="evidence" value="ECO:0007669"/>
    <property type="project" value="TreeGrafter"/>
</dbReference>
<dbReference type="Gene3D" id="1.10.220.160">
    <property type="match status" value="1"/>
</dbReference>
<dbReference type="InterPro" id="IPR050869">
    <property type="entry name" value="H3K4_H4K5_MeTrfase"/>
</dbReference>
<comment type="caution">
    <text evidence="6">The sequence shown here is derived from an EMBL/GenBank/DDBJ whole genome shotgun (WGS) entry which is preliminary data.</text>
</comment>
<keyword evidence="3" id="KW-0862">Zinc</keyword>
<dbReference type="PANTHER" id="PTHR12197">
    <property type="entry name" value="HISTONE-LYSINE N-METHYLTRANSFERASE SMYD"/>
    <property type="match status" value="1"/>
</dbReference>
<dbReference type="InterPro" id="IPR046341">
    <property type="entry name" value="SET_dom_sf"/>
</dbReference>
<evidence type="ECO:0000256" key="1">
    <source>
        <dbReference type="ARBA" id="ARBA00022723"/>
    </source>
</evidence>
<dbReference type="Proteomes" id="UP000716291">
    <property type="component" value="Unassembled WGS sequence"/>
</dbReference>
<dbReference type="AlphaFoldDB" id="A0A9P6XBM1"/>
<name>A0A9P6XBM1_RHIOR</name>
<dbReference type="PANTHER" id="PTHR12197:SF251">
    <property type="entry name" value="EG:BACR7C10.4 PROTEIN"/>
    <property type="match status" value="1"/>
</dbReference>
<dbReference type="SUPFAM" id="SSF82199">
    <property type="entry name" value="SET domain"/>
    <property type="match status" value="1"/>
</dbReference>
<protein>
    <recommendedName>
        <fullName evidence="5">MYND-type domain-containing protein</fullName>
    </recommendedName>
</protein>
<proteinExistence type="predicted"/>
<dbReference type="GO" id="GO:0008270">
    <property type="term" value="F:zinc ion binding"/>
    <property type="evidence" value="ECO:0007669"/>
    <property type="project" value="UniProtKB-KW"/>
</dbReference>
<gene>
    <name evidence="6" type="ORF">G6F64_004888</name>
</gene>
<dbReference type="SUPFAM" id="SSF144232">
    <property type="entry name" value="HIT/MYND zinc finger-like"/>
    <property type="match status" value="1"/>
</dbReference>
<evidence type="ECO:0000313" key="6">
    <source>
        <dbReference type="EMBL" id="KAG1309994.1"/>
    </source>
</evidence>
<evidence type="ECO:0000313" key="7">
    <source>
        <dbReference type="Proteomes" id="UP000716291"/>
    </source>
</evidence>
<evidence type="ECO:0000256" key="3">
    <source>
        <dbReference type="ARBA" id="ARBA00022833"/>
    </source>
</evidence>
<keyword evidence="1" id="KW-0479">Metal-binding</keyword>
<organism evidence="6 7">
    <name type="scientific">Rhizopus oryzae</name>
    <name type="common">Mucormycosis agent</name>
    <name type="synonym">Rhizopus arrhizus var. delemar</name>
    <dbReference type="NCBI Taxonomy" id="64495"/>
    <lineage>
        <taxon>Eukaryota</taxon>
        <taxon>Fungi</taxon>
        <taxon>Fungi incertae sedis</taxon>
        <taxon>Mucoromycota</taxon>
        <taxon>Mucoromycotina</taxon>
        <taxon>Mucoromycetes</taxon>
        <taxon>Mucorales</taxon>
        <taxon>Mucorineae</taxon>
        <taxon>Rhizopodaceae</taxon>
        <taxon>Rhizopus</taxon>
    </lineage>
</organism>
<dbReference type="InterPro" id="IPR001214">
    <property type="entry name" value="SET_dom"/>
</dbReference>
<evidence type="ECO:0000256" key="4">
    <source>
        <dbReference type="PROSITE-ProRule" id="PRU00134"/>
    </source>
</evidence>
<dbReference type="Pfam" id="PF00856">
    <property type="entry name" value="SET"/>
    <property type="match status" value="1"/>
</dbReference>
<evidence type="ECO:0000256" key="2">
    <source>
        <dbReference type="ARBA" id="ARBA00022771"/>
    </source>
</evidence>
<dbReference type="EMBL" id="JAANQT010000562">
    <property type="protein sequence ID" value="KAG1309994.1"/>
    <property type="molecule type" value="Genomic_DNA"/>
</dbReference>
<dbReference type="InterPro" id="IPR002893">
    <property type="entry name" value="Znf_MYND"/>
</dbReference>
<accession>A0A9P6XBM1</accession>
<dbReference type="CDD" id="cd20071">
    <property type="entry name" value="SET_SMYD"/>
    <property type="match status" value="1"/>
</dbReference>